<keyword evidence="11" id="KW-1185">Reference proteome</keyword>
<feature type="domain" description="C3H1-type" evidence="10">
    <location>
        <begin position="482"/>
        <end position="505"/>
    </location>
</feature>
<evidence type="ECO:0000313" key="12">
    <source>
        <dbReference type="WBParaSite" id="Csp11.Scaffold629.g15314.t1"/>
    </source>
</evidence>
<name>A0A1I7U6D2_9PELO</name>
<evidence type="ECO:0000313" key="11">
    <source>
        <dbReference type="Proteomes" id="UP000095282"/>
    </source>
</evidence>
<dbReference type="GO" id="GO:0005737">
    <property type="term" value="C:cytoplasm"/>
    <property type="evidence" value="ECO:0007669"/>
    <property type="project" value="TreeGrafter"/>
</dbReference>
<dbReference type="InterPro" id="IPR002483">
    <property type="entry name" value="PWI_dom"/>
</dbReference>
<evidence type="ECO:0000259" key="10">
    <source>
        <dbReference type="SMART" id="SM00356"/>
    </source>
</evidence>
<comment type="subcellular location">
    <subcellularLocation>
        <location evidence="1">Nucleus</location>
    </subcellularLocation>
</comment>
<evidence type="ECO:0000256" key="1">
    <source>
        <dbReference type="ARBA" id="ARBA00004123"/>
    </source>
</evidence>
<feature type="domain" description="C3H1-type" evidence="10">
    <location>
        <begin position="506"/>
        <end position="526"/>
    </location>
</feature>
<comment type="similarity">
    <text evidence="2">Belongs to the ZC3H14 family.</text>
</comment>
<dbReference type="Gene3D" id="4.10.1000.40">
    <property type="match status" value="1"/>
</dbReference>
<evidence type="ECO:0000256" key="2">
    <source>
        <dbReference type="ARBA" id="ARBA00008423"/>
    </source>
</evidence>
<evidence type="ECO:0000256" key="6">
    <source>
        <dbReference type="ARBA" id="ARBA00022771"/>
    </source>
</evidence>
<dbReference type="STRING" id="1561998.A0A1I7U6D2"/>
<dbReference type="InterPro" id="IPR000571">
    <property type="entry name" value="Znf_CCCH"/>
</dbReference>
<feature type="region of interest" description="Disordered" evidence="9">
    <location>
        <begin position="597"/>
        <end position="628"/>
    </location>
</feature>
<feature type="domain" description="C3H1-type" evidence="10">
    <location>
        <begin position="637"/>
        <end position="660"/>
    </location>
</feature>
<evidence type="ECO:0000256" key="7">
    <source>
        <dbReference type="ARBA" id="ARBA00022833"/>
    </source>
</evidence>
<dbReference type="GO" id="GO:0005634">
    <property type="term" value="C:nucleus"/>
    <property type="evidence" value="ECO:0007669"/>
    <property type="project" value="UniProtKB-SubCell"/>
</dbReference>
<feature type="compositionally biased region" description="Basic and acidic residues" evidence="9">
    <location>
        <begin position="597"/>
        <end position="623"/>
    </location>
</feature>
<evidence type="ECO:0000256" key="4">
    <source>
        <dbReference type="ARBA" id="ARBA00022723"/>
    </source>
</evidence>
<organism evidence="11 12">
    <name type="scientific">Caenorhabditis tropicalis</name>
    <dbReference type="NCBI Taxonomy" id="1561998"/>
    <lineage>
        <taxon>Eukaryota</taxon>
        <taxon>Metazoa</taxon>
        <taxon>Ecdysozoa</taxon>
        <taxon>Nematoda</taxon>
        <taxon>Chromadorea</taxon>
        <taxon>Rhabditida</taxon>
        <taxon>Rhabditina</taxon>
        <taxon>Rhabditomorpha</taxon>
        <taxon>Rhabditoidea</taxon>
        <taxon>Rhabditidae</taxon>
        <taxon>Peloderinae</taxon>
        <taxon>Caenorhabditis</taxon>
    </lineage>
</organism>
<dbReference type="Gene3D" id="4.10.1000.30">
    <property type="match status" value="1"/>
</dbReference>
<reference evidence="12" key="1">
    <citation type="submission" date="2016-11" db="UniProtKB">
        <authorList>
            <consortium name="WormBaseParasite"/>
        </authorList>
    </citation>
    <scope>IDENTIFICATION</scope>
</reference>
<feature type="region of interest" description="Disordered" evidence="9">
    <location>
        <begin position="249"/>
        <end position="289"/>
    </location>
</feature>
<feature type="compositionally biased region" description="Basic and acidic residues" evidence="9">
    <location>
        <begin position="89"/>
        <end position="159"/>
    </location>
</feature>
<feature type="compositionally biased region" description="Acidic residues" evidence="9">
    <location>
        <begin position="262"/>
        <end position="273"/>
    </location>
</feature>
<keyword evidence="4" id="KW-0479">Metal-binding</keyword>
<dbReference type="InterPro" id="IPR043094">
    <property type="entry name" value="Nab2/ZC3H14_N_sf"/>
</dbReference>
<dbReference type="InterPro" id="IPR040366">
    <property type="entry name" value="Nab2/ZC3H14"/>
</dbReference>
<keyword evidence="5" id="KW-0677">Repeat</keyword>
<protein>
    <recommendedName>
        <fullName evidence="3">Zinc finger CCCH domain-containing protein 14</fullName>
    </recommendedName>
</protein>
<dbReference type="SMART" id="SM00356">
    <property type="entry name" value="ZnF_C3H1"/>
    <property type="match status" value="3"/>
</dbReference>
<keyword evidence="6" id="KW-0863">Zinc-finger</keyword>
<evidence type="ECO:0000256" key="9">
    <source>
        <dbReference type="SAM" id="MobiDB-lite"/>
    </source>
</evidence>
<dbReference type="GO" id="GO:0008143">
    <property type="term" value="F:poly(A) binding"/>
    <property type="evidence" value="ECO:0007669"/>
    <property type="project" value="InterPro"/>
</dbReference>
<sequence length="706" mass="79753">MSSQSGTGTSEVSKKLKLQAAIRAKLEELGVYVDDELPDYIMVMIANKKEKAQMKDDLNLFIGKSTAKFVDWLFDLFDRLQNASNKQGETSKKEEEKKEQEAKEQEEKRRKEKEERDKELQKEKEREREKEKERQRERERAKRVEEEKRREEKRKEVQKAKRHRSRSRSNTYSDEDEKVYKKDRSHRDKRARSGERRQISTASLHKKSASPEKKLQSTVVVKRNIRPTGDANARGRGTMFLRAMNEASVSAGYGSSSRTDAPEDENVDDDMSDVEALPTKASKSPKKSIHERLSRVQKAADDDTVVLGNQPQTGGPQMILKLSGGREAIKKTRIQDRIVVDGSLRRKLLKRRVEAPEAPEEPKSKHERIVFDVSKSRDSTPTDDSLTMQKWDGQIKIGDSDQSDDEEAEIDALVAEARGYSRRDSILEEDDIPPTHQLSGASYAVHIPQGYPTTVPTYIPTPLSILNEQQNQMGSEAAKDHHVKERCVFWPKCTKGETCAFMHPTTNCKNFPNCTYGIRCLYIHPPCRFDRFCTKKHCTFTHYGTGGLQPGTSVESKLPLTSNRILPSIPTEQLPKPATRGTLGSLAEKLAASIKKKADVEKKEEVKGDENELNKSSDGESPKQTKVAKPEVVNAPLQSMIPCRYAGGCRNPVCHFKHPKECRFGANCRNGSCYFYHKPSNVPTTTSPIAEAAGAAKYKWISAATN</sequence>
<dbReference type="eggNOG" id="KOG3702">
    <property type="taxonomic scope" value="Eukaryota"/>
</dbReference>
<proteinExistence type="inferred from homology"/>
<dbReference type="WBParaSite" id="Csp11.Scaffold629.g15314.t1">
    <property type="protein sequence ID" value="Csp11.Scaffold629.g15314.t1"/>
    <property type="gene ID" value="Csp11.Scaffold629.g15314"/>
</dbReference>
<feature type="compositionally biased region" description="Basic and acidic residues" evidence="9">
    <location>
        <begin position="178"/>
        <end position="198"/>
    </location>
</feature>
<dbReference type="FunFam" id="4.10.1000.40:FF:000006">
    <property type="entry name" value="Zinc finger CCCH domain-containing protein 14"/>
    <property type="match status" value="1"/>
</dbReference>
<evidence type="ECO:0000256" key="3">
    <source>
        <dbReference type="ARBA" id="ARBA00015071"/>
    </source>
</evidence>
<dbReference type="PANTHER" id="PTHR14738:SF29">
    <property type="entry name" value="ZINC FINGER CCCH DOMAIN-CONTAINING PROTEIN 14"/>
    <property type="match status" value="1"/>
</dbReference>
<dbReference type="Gene3D" id="1.10.340.40">
    <property type="entry name" value="Nuclear abundant poly(A) RNA-bind protein 2, N-terminal domain"/>
    <property type="match status" value="1"/>
</dbReference>
<accession>A0A1I7U6D2</accession>
<evidence type="ECO:0000256" key="5">
    <source>
        <dbReference type="ARBA" id="ARBA00022737"/>
    </source>
</evidence>
<dbReference type="AlphaFoldDB" id="A0A1I7U6D2"/>
<dbReference type="GO" id="GO:0043488">
    <property type="term" value="P:regulation of mRNA stability"/>
    <property type="evidence" value="ECO:0007669"/>
    <property type="project" value="InterPro"/>
</dbReference>
<feature type="region of interest" description="Disordered" evidence="9">
    <location>
        <begin position="84"/>
        <end position="237"/>
    </location>
</feature>
<dbReference type="Pfam" id="PF01480">
    <property type="entry name" value="PWI"/>
    <property type="match status" value="1"/>
</dbReference>
<dbReference type="PANTHER" id="PTHR14738">
    <property type="entry name" value="ZINC FINGER CCCH DOMAIN-CONTAINING PROTEIN 14"/>
    <property type="match status" value="1"/>
</dbReference>
<keyword evidence="8" id="KW-0539">Nucleus</keyword>
<dbReference type="Proteomes" id="UP000095282">
    <property type="component" value="Unplaced"/>
</dbReference>
<keyword evidence="7" id="KW-0862">Zinc</keyword>
<evidence type="ECO:0000256" key="8">
    <source>
        <dbReference type="ARBA" id="ARBA00023242"/>
    </source>
</evidence>
<dbReference type="Pfam" id="PF14608">
    <property type="entry name" value="zf-CCCH_2"/>
    <property type="match status" value="4"/>
</dbReference>
<dbReference type="GO" id="GO:0008270">
    <property type="term" value="F:zinc ion binding"/>
    <property type="evidence" value="ECO:0007669"/>
    <property type="project" value="UniProtKB-KW"/>
</dbReference>